<dbReference type="PRINTS" id="PR00503">
    <property type="entry name" value="BROMODOMAIN"/>
</dbReference>
<dbReference type="PANTHER" id="PTHR22881">
    <property type="entry name" value="BROMODOMAIN CONTAINING PROTEIN"/>
    <property type="match status" value="1"/>
</dbReference>
<dbReference type="PROSITE" id="PS50014">
    <property type="entry name" value="BROMODOMAIN_2"/>
    <property type="match status" value="1"/>
</dbReference>
<dbReference type="SUPFAM" id="SSF47370">
    <property type="entry name" value="Bromodomain"/>
    <property type="match status" value="1"/>
</dbReference>
<keyword evidence="6" id="KW-1185">Reference proteome</keyword>
<feature type="compositionally biased region" description="Polar residues" evidence="3">
    <location>
        <begin position="637"/>
        <end position="650"/>
    </location>
</feature>
<feature type="domain" description="Bromo" evidence="4">
    <location>
        <begin position="215"/>
        <end position="285"/>
    </location>
</feature>
<keyword evidence="1 2" id="KW-0103">Bromodomain</keyword>
<evidence type="ECO:0000259" key="4">
    <source>
        <dbReference type="PROSITE" id="PS50014"/>
    </source>
</evidence>
<evidence type="ECO:0000256" key="1">
    <source>
        <dbReference type="ARBA" id="ARBA00023117"/>
    </source>
</evidence>
<feature type="compositionally biased region" description="Low complexity" evidence="3">
    <location>
        <begin position="752"/>
        <end position="774"/>
    </location>
</feature>
<dbReference type="InParanoid" id="A0A2P5F2D1"/>
<gene>
    <name evidence="5" type="ORF">TorRG33x02_122910</name>
</gene>
<dbReference type="SMART" id="SM00297">
    <property type="entry name" value="BROMO"/>
    <property type="match status" value="1"/>
</dbReference>
<feature type="compositionally biased region" description="Basic and acidic residues" evidence="3">
    <location>
        <begin position="14"/>
        <end position="24"/>
    </location>
</feature>
<dbReference type="STRING" id="63057.A0A2P5F2D1"/>
<feature type="compositionally biased region" description="Basic and acidic residues" evidence="3">
    <location>
        <begin position="652"/>
        <end position="673"/>
    </location>
</feature>
<feature type="compositionally biased region" description="Polar residues" evidence="3">
    <location>
        <begin position="916"/>
        <end position="937"/>
    </location>
</feature>
<dbReference type="InterPro" id="IPR036427">
    <property type="entry name" value="Bromodomain-like_sf"/>
</dbReference>
<dbReference type="EMBL" id="JXTC01000070">
    <property type="protein sequence ID" value="PON91960.1"/>
    <property type="molecule type" value="Genomic_DNA"/>
</dbReference>
<evidence type="ECO:0000313" key="6">
    <source>
        <dbReference type="Proteomes" id="UP000237000"/>
    </source>
</evidence>
<feature type="compositionally biased region" description="Acidic residues" evidence="3">
    <location>
        <begin position="148"/>
        <end position="161"/>
    </location>
</feature>
<feature type="region of interest" description="Disordered" evidence="3">
    <location>
        <begin position="1"/>
        <end position="203"/>
    </location>
</feature>
<feature type="compositionally biased region" description="Acidic residues" evidence="3">
    <location>
        <begin position="49"/>
        <end position="72"/>
    </location>
</feature>
<dbReference type="InterPro" id="IPR051831">
    <property type="entry name" value="Bromodomain_contain_prot"/>
</dbReference>
<sequence length="943" mass="103739">MGQIVRRKKKGRPSKADLAARRSSGESPAPAEPDLRRSHRRRNVRYNIDYDDYLDEDEEDEVDNDEDEDDEDERRREKKLKLVVKLNQGRDEASDPAPTPPRPLPPQAETSRGRAGSRAPHAAETDSDDEGSVRKRKKRRISGGGGPGDEEEEVEEEEEDGDGGHGGDDDEEEEERGRKVDSKRLDSVPGTPSDPQSKIPLPEKKTLELILDKLQKKDTYGVYAEPVDLEELPDYLDVIDHPMDFATVRKKLANGSYSTLDQFESDVFLICSNAMQYNGPETIYHKQARSIQELARKKFEKLRIKYECSEKELKLAQKIKSNSIMKKQIKKPLNRTSQEAVGSDFSSGATLATAGDVQNGLNITQGGASERPGNNDGPVEGNSSMNDANLEKVEETSSAKGFLSRLGRKPVVLDDNRRATYNISNQPVVRSESVFTTFECEVKQLVAVGLHAEYAYARSLARFAATLGPVAWKVASQRIEQALPAGCKFGRGWVGEYEPLPTPVLMLENHNQKQSGLVTRYNSTGEMRKDDRAFRTPVPMKEQTVSGPFAERRQSLFLPARGPQSEAKPSAFSPTGPQSEAKPSAFSSTGSQCEVKPSAFVSNGMKPSSNVNAIHQQQNAQSRTFSKPEVNVPKQVELNSLPTANQNNADLTAEKQFSRKSEAAASKLRDKAPRHVNPPQTLPFKLPDSNGVVTGGLPNGKDMKTSLDRRMSSPSDSGPIQTAKGTAQFPHGQEQGVSDPAQLMKMLANRTQKQQKSSDSSVVDSQQVMPSVPSVRRDDSNNAAAAAARAWMSIGAGAFKQPAENPTTPKSQISADSLYNPTREFQSQVARIRGDFPVSGAMQFQPEKNSFQVPAFLPQPVRLGNDAHFQNRPIIFPQLAAADLSRFQMQSPWRGLSPRAPPRQKQDTLPPDLNIGFQSPGSPVKQSSGVLVESQQPDLALQL</sequence>
<feature type="region of interest" description="Disordered" evidence="3">
    <location>
        <begin position="360"/>
        <end position="385"/>
    </location>
</feature>
<dbReference type="PANTHER" id="PTHR22881:SF42">
    <property type="entry name" value="DNA-BINDING BROMODOMAIN-CONTAINING PROTEIN"/>
    <property type="match status" value="1"/>
</dbReference>
<evidence type="ECO:0000313" key="5">
    <source>
        <dbReference type="EMBL" id="PON91960.1"/>
    </source>
</evidence>
<feature type="region of interest" description="Disordered" evidence="3">
    <location>
        <begin position="560"/>
        <end position="736"/>
    </location>
</feature>
<feature type="compositionally biased region" description="Polar residues" evidence="3">
    <location>
        <begin position="712"/>
        <end position="725"/>
    </location>
</feature>
<feature type="compositionally biased region" description="Polar residues" evidence="3">
    <location>
        <begin position="605"/>
        <end position="625"/>
    </location>
</feature>
<protein>
    <submittedName>
        <fullName evidence="5">Bromodomain containing protein</fullName>
    </submittedName>
</protein>
<feature type="compositionally biased region" description="Pro residues" evidence="3">
    <location>
        <begin position="97"/>
        <end position="106"/>
    </location>
</feature>
<reference evidence="6" key="1">
    <citation type="submission" date="2016-06" db="EMBL/GenBank/DDBJ databases">
        <title>Parallel loss of symbiosis genes in relatives of nitrogen-fixing non-legume Parasponia.</title>
        <authorList>
            <person name="Van Velzen R."/>
            <person name="Holmer R."/>
            <person name="Bu F."/>
            <person name="Rutten L."/>
            <person name="Van Zeijl A."/>
            <person name="Liu W."/>
            <person name="Santuari L."/>
            <person name="Cao Q."/>
            <person name="Sharma T."/>
            <person name="Shen D."/>
            <person name="Roswanjaya Y."/>
            <person name="Wardhani T."/>
            <person name="Kalhor M.S."/>
            <person name="Jansen J."/>
            <person name="Van den Hoogen J."/>
            <person name="Gungor B."/>
            <person name="Hartog M."/>
            <person name="Hontelez J."/>
            <person name="Verver J."/>
            <person name="Yang W.-C."/>
            <person name="Schijlen E."/>
            <person name="Repin R."/>
            <person name="Schilthuizen M."/>
            <person name="Schranz E."/>
            <person name="Heidstra R."/>
            <person name="Miyata K."/>
            <person name="Fedorova E."/>
            <person name="Kohlen W."/>
            <person name="Bisseling T."/>
            <person name="Smit S."/>
            <person name="Geurts R."/>
        </authorList>
    </citation>
    <scope>NUCLEOTIDE SEQUENCE [LARGE SCALE GENOMIC DNA]</scope>
    <source>
        <strain evidence="6">cv. RG33-2</strain>
    </source>
</reference>
<name>A0A2P5F2D1_TREOI</name>
<dbReference type="CDD" id="cd04369">
    <property type="entry name" value="Bromodomain"/>
    <property type="match status" value="1"/>
</dbReference>
<dbReference type="OrthoDB" id="21449at2759"/>
<proteinExistence type="predicted"/>
<feature type="compositionally biased region" description="Basic residues" evidence="3">
    <location>
        <begin position="1"/>
        <end position="13"/>
    </location>
</feature>
<comment type="caution">
    <text evidence="5">The sequence shown here is derived from an EMBL/GenBank/DDBJ whole genome shotgun (WGS) entry which is preliminary data.</text>
</comment>
<evidence type="ECO:0000256" key="3">
    <source>
        <dbReference type="SAM" id="MobiDB-lite"/>
    </source>
</evidence>
<feature type="compositionally biased region" description="Basic and acidic residues" evidence="3">
    <location>
        <begin position="701"/>
        <end position="711"/>
    </location>
</feature>
<organism evidence="5 6">
    <name type="scientific">Trema orientale</name>
    <name type="common">Charcoal tree</name>
    <name type="synonym">Celtis orientalis</name>
    <dbReference type="NCBI Taxonomy" id="63057"/>
    <lineage>
        <taxon>Eukaryota</taxon>
        <taxon>Viridiplantae</taxon>
        <taxon>Streptophyta</taxon>
        <taxon>Embryophyta</taxon>
        <taxon>Tracheophyta</taxon>
        <taxon>Spermatophyta</taxon>
        <taxon>Magnoliopsida</taxon>
        <taxon>eudicotyledons</taxon>
        <taxon>Gunneridae</taxon>
        <taxon>Pentapetalae</taxon>
        <taxon>rosids</taxon>
        <taxon>fabids</taxon>
        <taxon>Rosales</taxon>
        <taxon>Cannabaceae</taxon>
        <taxon>Trema</taxon>
    </lineage>
</organism>
<feature type="region of interest" description="Disordered" evidence="3">
    <location>
        <begin position="749"/>
        <end position="783"/>
    </location>
</feature>
<accession>A0A2P5F2D1</accession>
<feature type="compositionally biased region" description="Basic and acidic residues" evidence="3">
    <location>
        <begin position="175"/>
        <end position="186"/>
    </location>
</feature>
<feature type="region of interest" description="Disordered" evidence="3">
    <location>
        <begin position="892"/>
        <end position="943"/>
    </location>
</feature>
<dbReference type="AlphaFoldDB" id="A0A2P5F2D1"/>
<evidence type="ECO:0000256" key="2">
    <source>
        <dbReference type="PROSITE-ProRule" id="PRU00035"/>
    </source>
</evidence>
<dbReference type="InterPro" id="IPR001487">
    <property type="entry name" value="Bromodomain"/>
</dbReference>
<dbReference type="Pfam" id="PF00439">
    <property type="entry name" value="Bromodomain"/>
    <property type="match status" value="1"/>
</dbReference>
<dbReference type="Proteomes" id="UP000237000">
    <property type="component" value="Unassembled WGS sequence"/>
</dbReference>
<dbReference type="FunCoup" id="A0A2P5F2D1">
    <property type="interactions" value="1470"/>
</dbReference>
<dbReference type="Gene3D" id="1.20.920.10">
    <property type="entry name" value="Bromodomain-like"/>
    <property type="match status" value="1"/>
</dbReference>